<keyword evidence="1" id="KW-1133">Transmembrane helix</keyword>
<reference evidence="2" key="1">
    <citation type="submission" date="2021-05" db="EMBL/GenBank/DDBJ databases">
        <authorList>
            <person name="Alioto T."/>
            <person name="Alioto T."/>
            <person name="Gomez Garrido J."/>
        </authorList>
    </citation>
    <scope>NUCLEOTIDE SEQUENCE</scope>
</reference>
<evidence type="ECO:0000313" key="2">
    <source>
        <dbReference type="EMBL" id="CAG6783972.1"/>
    </source>
</evidence>
<evidence type="ECO:0000256" key="1">
    <source>
        <dbReference type="SAM" id="Phobius"/>
    </source>
</evidence>
<proteinExistence type="predicted"/>
<keyword evidence="1" id="KW-0472">Membrane</keyword>
<keyword evidence="1" id="KW-0812">Transmembrane</keyword>
<dbReference type="EMBL" id="HBUF01635324">
    <property type="protein sequence ID" value="CAG6783972.1"/>
    <property type="molecule type" value="Transcribed_RNA"/>
</dbReference>
<dbReference type="AlphaFoldDB" id="A0A8D9FBH0"/>
<accession>A0A8D9FBH0</accession>
<sequence length="183" mass="20982">MSIHYRLTPHFSSCPLAAAHDDNVHIFSLPPLPLSRPVFYHTSLLLLLLYFLFLFLLYLLFPLVLARIDYYWTGIDCLDHRIEADLVDTSRHFFCGDSLVVYRKVYHGEVCNGIARCHDDHRVYYSPRCCYGNDPSYLDSSHDGSSDTSGLGYHGNVRLASHDYSYYYCDCYSVSAPTSSRAL</sequence>
<name>A0A8D9FBH0_9HEMI</name>
<organism evidence="2">
    <name type="scientific">Cacopsylla melanoneura</name>
    <dbReference type="NCBI Taxonomy" id="428564"/>
    <lineage>
        <taxon>Eukaryota</taxon>
        <taxon>Metazoa</taxon>
        <taxon>Ecdysozoa</taxon>
        <taxon>Arthropoda</taxon>
        <taxon>Hexapoda</taxon>
        <taxon>Insecta</taxon>
        <taxon>Pterygota</taxon>
        <taxon>Neoptera</taxon>
        <taxon>Paraneoptera</taxon>
        <taxon>Hemiptera</taxon>
        <taxon>Sternorrhyncha</taxon>
        <taxon>Psylloidea</taxon>
        <taxon>Psyllidae</taxon>
        <taxon>Psyllinae</taxon>
        <taxon>Cacopsylla</taxon>
    </lineage>
</organism>
<protein>
    <submittedName>
        <fullName evidence="2">Uncharacterized protein</fullName>
    </submittedName>
</protein>
<feature type="transmembrane region" description="Helical" evidence="1">
    <location>
        <begin position="38"/>
        <end position="61"/>
    </location>
</feature>